<gene>
    <name evidence="2" type="ORF">BOTBODRAFT_47882</name>
</gene>
<dbReference type="AlphaFoldDB" id="A0A067M0I5"/>
<dbReference type="InParanoid" id="A0A067M0I5"/>
<accession>A0A067M0I5</accession>
<feature type="region of interest" description="Disordered" evidence="1">
    <location>
        <begin position="62"/>
        <end position="98"/>
    </location>
</feature>
<name>A0A067M0I5_BOTB1</name>
<protein>
    <submittedName>
        <fullName evidence="2">Uncharacterized protein</fullName>
    </submittedName>
</protein>
<evidence type="ECO:0000256" key="1">
    <source>
        <dbReference type="SAM" id="MobiDB-lite"/>
    </source>
</evidence>
<reference evidence="3" key="1">
    <citation type="journal article" date="2014" name="Proc. Natl. Acad. Sci. U.S.A.">
        <title>Extensive sampling of basidiomycete genomes demonstrates inadequacy of the white-rot/brown-rot paradigm for wood decay fungi.</title>
        <authorList>
            <person name="Riley R."/>
            <person name="Salamov A.A."/>
            <person name="Brown D.W."/>
            <person name="Nagy L.G."/>
            <person name="Floudas D."/>
            <person name="Held B.W."/>
            <person name="Levasseur A."/>
            <person name="Lombard V."/>
            <person name="Morin E."/>
            <person name="Otillar R."/>
            <person name="Lindquist E.A."/>
            <person name="Sun H."/>
            <person name="LaButti K.M."/>
            <person name="Schmutz J."/>
            <person name="Jabbour D."/>
            <person name="Luo H."/>
            <person name="Baker S.E."/>
            <person name="Pisabarro A.G."/>
            <person name="Walton J.D."/>
            <person name="Blanchette R.A."/>
            <person name="Henrissat B."/>
            <person name="Martin F."/>
            <person name="Cullen D."/>
            <person name="Hibbett D.S."/>
            <person name="Grigoriev I.V."/>
        </authorList>
    </citation>
    <scope>NUCLEOTIDE SEQUENCE [LARGE SCALE GENOMIC DNA]</scope>
    <source>
        <strain evidence="3">FD-172 SS1</strain>
    </source>
</reference>
<proteinExistence type="predicted"/>
<dbReference type="EMBL" id="KL198083">
    <property type="protein sequence ID" value="KDQ09064.1"/>
    <property type="molecule type" value="Genomic_DNA"/>
</dbReference>
<dbReference type="Proteomes" id="UP000027195">
    <property type="component" value="Unassembled WGS sequence"/>
</dbReference>
<keyword evidence="3" id="KW-1185">Reference proteome</keyword>
<feature type="compositionally biased region" description="Acidic residues" evidence="1">
    <location>
        <begin position="69"/>
        <end position="82"/>
    </location>
</feature>
<dbReference type="HOGENOM" id="CLU_1986800_0_0_1"/>
<evidence type="ECO:0000313" key="2">
    <source>
        <dbReference type="EMBL" id="KDQ09064.1"/>
    </source>
</evidence>
<feature type="non-terminal residue" evidence="2">
    <location>
        <position position="126"/>
    </location>
</feature>
<organism evidence="2 3">
    <name type="scientific">Botryobasidium botryosum (strain FD-172 SS1)</name>
    <dbReference type="NCBI Taxonomy" id="930990"/>
    <lineage>
        <taxon>Eukaryota</taxon>
        <taxon>Fungi</taxon>
        <taxon>Dikarya</taxon>
        <taxon>Basidiomycota</taxon>
        <taxon>Agaricomycotina</taxon>
        <taxon>Agaricomycetes</taxon>
        <taxon>Cantharellales</taxon>
        <taxon>Botryobasidiaceae</taxon>
        <taxon>Botryobasidium</taxon>
    </lineage>
</organism>
<evidence type="ECO:0000313" key="3">
    <source>
        <dbReference type="Proteomes" id="UP000027195"/>
    </source>
</evidence>
<sequence>MTSFTITITSPGTMAMKMTMKMAMMIARIAMSTSTTTVVTAICNGDEVEDKAEVVDPGSVVAASAAEGDHDDLEDGVGDDNDQLERPSDADAGPPGEVLMDEHWIANAYIQALRNASLNNEDLPPG</sequence>